<dbReference type="PANTHER" id="PTHR30462:SF2">
    <property type="entry name" value="INTERMEMBRANE TRANSPORT PROTEIN PQIB"/>
    <property type="match status" value="1"/>
</dbReference>
<keyword evidence="2" id="KW-1003">Cell membrane</keyword>
<dbReference type="EMBL" id="MJLX01000106">
    <property type="protein sequence ID" value="RLM16438.1"/>
    <property type="molecule type" value="Genomic_DNA"/>
</dbReference>
<dbReference type="NCBIfam" id="NF008070">
    <property type="entry name" value="PRK10807.1"/>
    <property type="match status" value="1"/>
</dbReference>
<dbReference type="KEGG" id="bgj:AWC36_08950"/>
<keyword evidence="6 8" id="KW-0472">Membrane</keyword>
<proteinExistence type="predicted"/>
<evidence type="ECO:0000256" key="7">
    <source>
        <dbReference type="SAM" id="Coils"/>
    </source>
</evidence>
<evidence type="ECO:0000256" key="3">
    <source>
        <dbReference type="ARBA" id="ARBA00022519"/>
    </source>
</evidence>
<dbReference type="Proteomes" id="UP000285972">
    <property type="component" value="Unassembled WGS sequence"/>
</dbReference>
<comment type="subcellular location">
    <subcellularLocation>
        <location evidence="1">Cell inner membrane</location>
    </subcellularLocation>
</comment>
<dbReference type="GO" id="GO:0005886">
    <property type="term" value="C:plasma membrane"/>
    <property type="evidence" value="ECO:0007669"/>
    <property type="project" value="UniProtKB-SubCell"/>
</dbReference>
<evidence type="ECO:0000256" key="8">
    <source>
        <dbReference type="SAM" id="Phobius"/>
    </source>
</evidence>
<keyword evidence="3" id="KW-0997">Cell inner membrane</keyword>
<dbReference type="Pfam" id="PF02470">
    <property type="entry name" value="MlaD"/>
    <property type="match status" value="3"/>
</dbReference>
<feature type="transmembrane region" description="Helical" evidence="8">
    <location>
        <begin position="30"/>
        <end position="49"/>
    </location>
</feature>
<keyword evidence="5 8" id="KW-1133">Transmembrane helix</keyword>
<feature type="coiled-coil region" evidence="7">
    <location>
        <begin position="455"/>
        <end position="482"/>
    </location>
</feature>
<evidence type="ECO:0000256" key="2">
    <source>
        <dbReference type="ARBA" id="ARBA00022475"/>
    </source>
</evidence>
<reference evidence="10 11" key="1">
    <citation type="submission" date="2016-09" db="EMBL/GenBank/DDBJ databases">
        <authorList>
            <person name="Doonan J."/>
            <person name="Pachebat J.A."/>
            <person name="Golyshin P.N."/>
            <person name="Denman S."/>
            <person name="Mcdonald J.E."/>
        </authorList>
    </citation>
    <scope>NUCLEOTIDE SEQUENCE [LARGE SCALE GENOMIC DNA]</scope>
    <source>
        <strain evidence="10 11">FRB141</strain>
    </source>
</reference>
<protein>
    <submittedName>
        <fullName evidence="10">Paraquat-inducible protein B</fullName>
    </submittedName>
</protein>
<gene>
    <name evidence="10" type="ORF">BIY26_22245</name>
</gene>
<feature type="domain" description="Mce/MlaD" evidence="9">
    <location>
        <begin position="298"/>
        <end position="399"/>
    </location>
</feature>
<dbReference type="RefSeq" id="WP_095834210.1">
    <property type="nucleotide sequence ID" value="NZ_CP014137.1"/>
</dbReference>
<evidence type="ECO:0000313" key="11">
    <source>
        <dbReference type="Proteomes" id="UP000285972"/>
    </source>
</evidence>
<organism evidence="10 11">
    <name type="scientific">Brenneria goodwinii</name>
    <dbReference type="NCBI Taxonomy" id="1109412"/>
    <lineage>
        <taxon>Bacteria</taxon>
        <taxon>Pseudomonadati</taxon>
        <taxon>Pseudomonadota</taxon>
        <taxon>Gammaproteobacteria</taxon>
        <taxon>Enterobacterales</taxon>
        <taxon>Pectobacteriaceae</taxon>
        <taxon>Brenneria</taxon>
    </lineage>
</organism>
<keyword evidence="4 8" id="KW-0812">Transmembrane</keyword>
<feature type="domain" description="Mce/MlaD" evidence="9">
    <location>
        <begin position="53"/>
        <end position="144"/>
    </location>
</feature>
<evidence type="ECO:0000256" key="1">
    <source>
        <dbReference type="ARBA" id="ARBA00004533"/>
    </source>
</evidence>
<evidence type="ECO:0000259" key="9">
    <source>
        <dbReference type="Pfam" id="PF02470"/>
    </source>
</evidence>
<sequence>MFFIRSPPLTKDKDKYAVADVETIKRWSPVWIVPIVTVLIGAWILFYHFSHLGPQVTLVTSNAEGIEAGKTTIKSRSVDVGIVESVELSDDLHRVEIKARLHDDMDRLLKEDSAFWVVKPQVGRTGISGLGTLLSGAYIELQPGSHEAEKKEFTLLDTPPLASPDAKGIRITLDSEQAGQLNAGDPVLFRGYRVGSVEASEFDPQKRKMSYQLFISAPYDSLVTSNVRFWKDSGVSFDMSAQGMRVEMGSLTTLFSGGVSFDVPAGWEVGDPAKPMATYRLFDDQRSIQDSLYTEYKEYLMFFSDSIRGLQPGAPVEFRGIRLGTVAQVPFFTKDLKQNIDSDYRIPVLIRIEPDRFDKNLGSNFNFEEHLEKSRPLGLRAALKTANILTGALYIDLDFYPKEKVNNPKENVNKKLMTIDGYPVLPTVGGGLSQIQQKLMSVLDKINELPLNPMVNEATQTLAESQATLREMQKTLASLNKITSSKAMQDLPQDMQRTLLELNRSMKGFQPGSPAYNKMVADMQRLDQVLRELQPVLRTLNEKSNALVFEASGSEDPQPKKAK</sequence>
<keyword evidence="7" id="KW-0175">Coiled coil</keyword>
<accession>A0AAE8EKG7</accession>
<comment type="caution">
    <text evidence="10">The sequence shown here is derived from an EMBL/GenBank/DDBJ whole genome shotgun (WGS) entry which is preliminary data.</text>
</comment>
<dbReference type="GeneID" id="70906922"/>
<dbReference type="PANTHER" id="PTHR30462">
    <property type="entry name" value="INTERMEMBRANE TRANSPORT PROTEIN PQIB-RELATED"/>
    <property type="match status" value="1"/>
</dbReference>
<name>A0AAE8EKG7_9GAMM</name>
<evidence type="ECO:0000313" key="10">
    <source>
        <dbReference type="EMBL" id="RLM16438.1"/>
    </source>
</evidence>
<dbReference type="InterPro" id="IPR003399">
    <property type="entry name" value="Mce/MlaD"/>
</dbReference>
<evidence type="ECO:0000256" key="6">
    <source>
        <dbReference type="ARBA" id="ARBA00023136"/>
    </source>
</evidence>
<evidence type="ECO:0000256" key="5">
    <source>
        <dbReference type="ARBA" id="ARBA00022989"/>
    </source>
</evidence>
<dbReference type="InterPro" id="IPR051800">
    <property type="entry name" value="PqiA-PqiB_transport"/>
</dbReference>
<dbReference type="AlphaFoldDB" id="A0AAE8EKG7"/>
<evidence type="ECO:0000256" key="4">
    <source>
        <dbReference type="ARBA" id="ARBA00022692"/>
    </source>
</evidence>
<feature type="domain" description="Mce/MlaD" evidence="9">
    <location>
        <begin position="168"/>
        <end position="235"/>
    </location>
</feature>